<dbReference type="InterPro" id="IPR032698">
    <property type="entry name" value="SirB1_N"/>
</dbReference>
<dbReference type="InterPro" id="IPR019734">
    <property type="entry name" value="TPR_rpt"/>
</dbReference>
<dbReference type="Gene3D" id="1.25.40.10">
    <property type="entry name" value="Tetratricopeptide repeat domain"/>
    <property type="match status" value="1"/>
</dbReference>
<dbReference type="InterPro" id="IPR051012">
    <property type="entry name" value="CellSynth/LPSAsmb/PSIAsmb"/>
</dbReference>
<dbReference type="InterPro" id="IPR005532">
    <property type="entry name" value="SUMF_dom"/>
</dbReference>
<organism evidence="5">
    <name type="scientific">marine metagenome</name>
    <dbReference type="NCBI Taxonomy" id="408172"/>
    <lineage>
        <taxon>unclassified sequences</taxon>
        <taxon>metagenomes</taxon>
        <taxon>ecological metagenomes</taxon>
    </lineage>
</organism>
<dbReference type="PROSITE" id="PS50005">
    <property type="entry name" value="TPR"/>
    <property type="match status" value="3"/>
</dbReference>
<dbReference type="PANTHER" id="PTHR45586">
    <property type="entry name" value="TPR REPEAT-CONTAINING PROTEIN PA4667"/>
    <property type="match status" value="1"/>
</dbReference>
<evidence type="ECO:0000313" key="5">
    <source>
        <dbReference type="EMBL" id="SVA98299.1"/>
    </source>
</evidence>
<dbReference type="AlphaFoldDB" id="A0A382AA80"/>
<dbReference type="SUPFAM" id="SSF48452">
    <property type="entry name" value="TPR-like"/>
    <property type="match status" value="2"/>
</dbReference>
<dbReference type="InterPro" id="IPR016187">
    <property type="entry name" value="CTDL_fold"/>
</dbReference>
<dbReference type="EMBL" id="UINC01024518">
    <property type="protein sequence ID" value="SVA98299.1"/>
    <property type="molecule type" value="Genomic_DNA"/>
</dbReference>
<dbReference type="InterPro" id="IPR042095">
    <property type="entry name" value="SUMF_sf"/>
</dbReference>
<sequence>MKKLLLNIIGLFLLSILYEIGWANLIFAERTPVSKPIEFRLNQLFEKNLESINLIETLILISKDWDPSIDEKLLTNEINQLITLVKNKLKPDSSPQETVDVLKQVIHHEKGYRYTDQVDERGIPLNEDELFLHGMLKSKFGYCMNLSLLYLIIGDQLDLPLYGVALPNHFFVRYDSGKNRINIESTELGASYPDSFYENRFGVKFREKTPFFTQSLNKKQSLGAYFSNVGMVYHKNSRPQKAIFYLKPSTKINPLSIEAHNNLANIYSETKQHKLAISQYKKALKADANNFPTLFNLAQTYTGLSNTELAIESFLQVIQLEPSFTQAHRQLVQIFLKKEKYIAALLHLKQLVKLDPKDINNYIFMGKIYSKLGSFKMAVETLSPIVLRNITNIQARETLAEAFYRMGDLDRSIAEYRRILERNSKYLPAYIQLGWVYYRKGEFEMASAWTKRGLKLGTHSSQLDSLINMNLGLYAWLNNDYAAAKSWYRKALEEGSELILKGILKDLKNTSLLFPDHVEAAFFSGWALIESGKKEMALPHLTHFLTLATEGELSNEARLMLGQKSPIEGDANFNDDLSTKQSPKDMVLVPSGFFIMGSNDYGEDEAPEHKTYLDSYLIDRYEVSANDFAKFLNDVNNVNGYYLDNKYGTLFYDGNYQPRKGFANHPINNVKWKGAYEYCRWKEKRLPTEAEWEKAARGKDGRKYPWGN</sequence>
<feature type="domain" description="Sulfatase-modifying factor enzyme-like" evidence="3">
    <location>
        <begin position="584"/>
        <end position="708"/>
    </location>
</feature>
<accession>A0A382AA80</accession>
<name>A0A382AA80_9ZZZZ</name>
<evidence type="ECO:0000259" key="4">
    <source>
        <dbReference type="Pfam" id="PF13369"/>
    </source>
</evidence>
<dbReference type="Pfam" id="PF13181">
    <property type="entry name" value="TPR_8"/>
    <property type="match status" value="3"/>
</dbReference>
<protein>
    <submittedName>
        <fullName evidence="5">Uncharacterized protein</fullName>
    </submittedName>
</protein>
<proteinExistence type="predicted"/>
<dbReference type="PANTHER" id="PTHR45586:SF1">
    <property type="entry name" value="LIPOPOLYSACCHARIDE ASSEMBLY PROTEIN B"/>
    <property type="match status" value="1"/>
</dbReference>
<keyword evidence="1" id="KW-0677">Repeat</keyword>
<evidence type="ECO:0000259" key="3">
    <source>
        <dbReference type="Pfam" id="PF03781"/>
    </source>
</evidence>
<dbReference type="Pfam" id="PF13369">
    <property type="entry name" value="Transglut_core2"/>
    <property type="match status" value="1"/>
</dbReference>
<dbReference type="SMART" id="SM00028">
    <property type="entry name" value="TPR"/>
    <property type="match status" value="7"/>
</dbReference>
<feature type="non-terminal residue" evidence="5">
    <location>
        <position position="708"/>
    </location>
</feature>
<reference evidence="5" key="1">
    <citation type="submission" date="2018-05" db="EMBL/GenBank/DDBJ databases">
        <authorList>
            <person name="Lanie J.A."/>
            <person name="Ng W.-L."/>
            <person name="Kazmierczak K.M."/>
            <person name="Andrzejewski T.M."/>
            <person name="Davidsen T.M."/>
            <person name="Wayne K.J."/>
            <person name="Tettelin H."/>
            <person name="Glass J.I."/>
            <person name="Rusch D."/>
            <person name="Podicherti R."/>
            <person name="Tsui H.-C.T."/>
            <person name="Winkler M.E."/>
        </authorList>
    </citation>
    <scope>NUCLEOTIDE SEQUENCE</scope>
</reference>
<feature type="domain" description="Protein SirB1 N-terminal" evidence="4">
    <location>
        <begin position="75"/>
        <end position="190"/>
    </location>
</feature>
<evidence type="ECO:0000256" key="2">
    <source>
        <dbReference type="ARBA" id="ARBA00022803"/>
    </source>
</evidence>
<keyword evidence="2" id="KW-0802">TPR repeat</keyword>
<evidence type="ECO:0000256" key="1">
    <source>
        <dbReference type="ARBA" id="ARBA00022737"/>
    </source>
</evidence>
<dbReference type="Gene3D" id="3.90.1580.10">
    <property type="entry name" value="paralog of FGE (formylglycine-generating enzyme)"/>
    <property type="match status" value="1"/>
</dbReference>
<dbReference type="InterPro" id="IPR011990">
    <property type="entry name" value="TPR-like_helical_dom_sf"/>
</dbReference>
<gene>
    <name evidence="5" type="ORF">METZ01_LOCUS151153</name>
</gene>
<dbReference type="SUPFAM" id="SSF56436">
    <property type="entry name" value="C-type lectin-like"/>
    <property type="match status" value="1"/>
</dbReference>
<dbReference type="Pfam" id="PF03781">
    <property type="entry name" value="FGE-sulfatase"/>
    <property type="match status" value="1"/>
</dbReference>
<dbReference type="Pfam" id="PF13432">
    <property type="entry name" value="TPR_16"/>
    <property type="match status" value="1"/>
</dbReference>